<dbReference type="RefSeq" id="WP_083343754.1">
    <property type="nucleotide sequence ID" value="NZ_LT629690.1"/>
</dbReference>
<proteinExistence type="predicted"/>
<sequence length="147" mass="16289">MRLMLSAVAPLLLVTLLGCDNTFDAAAANPSAETVRQYVESGWMPHGVPQNLRAVKVSGDTDTERYVGTFTSDATDAFLAKCKLDKDGFVVETGLPKWFPEEVRSTSSSDTLRGEGYETYSCEDDFAVIRKGTDNTVWFWSDREDDD</sequence>
<evidence type="ECO:0008006" key="4">
    <source>
        <dbReference type="Google" id="ProtNLM"/>
    </source>
</evidence>
<evidence type="ECO:0000313" key="3">
    <source>
        <dbReference type="Proteomes" id="UP000182427"/>
    </source>
</evidence>
<feature type="signal peptide" evidence="1">
    <location>
        <begin position="1"/>
        <end position="27"/>
    </location>
</feature>
<accession>A0A1G7FZW9</accession>
<dbReference type="Proteomes" id="UP000182427">
    <property type="component" value="Chromosome I"/>
</dbReference>
<dbReference type="AlphaFoldDB" id="A0A1G7FZW9"/>
<organism evidence="2 3">
    <name type="scientific">Terriglobus roseus</name>
    <dbReference type="NCBI Taxonomy" id="392734"/>
    <lineage>
        <taxon>Bacteria</taxon>
        <taxon>Pseudomonadati</taxon>
        <taxon>Acidobacteriota</taxon>
        <taxon>Terriglobia</taxon>
        <taxon>Terriglobales</taxon>
        <taxon>Acidobacteriaceae</taxon>
        <taxon>Terriglobus</taxon>
    </lineage>
</organism>
<reference evidence="2 3" key="1">
    <citation type="submission" date="2016-10" db="EMBL/GenBank/DDBJ databases">
        <authorList>
            <person name="de Groot N.N."/>
        </authorList>
    </citation>
    <scope>NUCLEOTIDE SEQUENCE [LARGE SCALE GENOMIC DNA]</scope>
    <source>
        <strain evidence="2 3">GAS232</strain>
    </source>
</reference>
<keyword evidence="3" id="KW-1185">Reference proteome</keyword>
<evidence type="ECO:0000256" key="1">
    <source>
        <dbReference type="SAM" id="SignalP"/>
    </source>
</evidence>
<gene>
    <name evidence="2" type="ORF">SAMN05444167_0503</name>
</gene>
<feature type="chain" id="PRO_5009241061" description="Lipoprotein" evidence="1">
    <location>
        <begin position="28"/>
        <end position="147"/>
    </location>
</feature>
<name>A0A1G7FZW9_9BACT</name>
<dbReference type="PROSITE" id="PS51257">
    <property type="entry name" value="PROKAR_LIPOPROTEIN"/>
    <property type="match status" value="1"/>
</dbReference>
<keyword evidence="1" id="KW-0732">Signal</keyword>
<protein>
    <recommendedName>
        <fullName evidence="4">Lipoprotein</fullName>
    </recommendedName>
</protein>
<evidence type="ECO:0000313" key="2">
    <source>
        <dbReference type="EMBL" id="SDE81427.1"/>
    </source>
</evidence>
<dbReference type="OrthoDB" id="9824148at2"/>
<dbReference type="EMBL" id="LT629690">
    <property type="protein sequence ID" value="SDE81427.1"/>
    <property type="molecule type" value="Genomic_DNA"/>
</dbReference>